<name>A0A1G8LPB3_9SPHI</name>
<evidence type="ECO:0000256" key="1">
    <source>
        <dbReference type="SAM" id="SignalP"/>
    </source>
</evidence>
<keyword evidence="4" id="KW-1185">Reference proteome</keyword>
<evidence type="ECO:0000313" key="3">
    <source>
        <dbReference type="EMBL" id="SDI57455.1"/>
    </source>
</evidence>
<dbReference type="InterPro" id="IPR010496">
    <property type="entry name" value="AL/BT2_dom"/>
</dbReference>
<gene>
    <name evidence="3" type="ORF">SAMN05192573_12414</name>
</gene>
<proteinExistence type="predicted"/>
<accession>A0A1G8LPB3</accession>
<dbReference type="GO" id="GO:0016787">
    <property type="term" value="F:hydrolase activity"/>
    <property type="evidence" value="ECO:0007669"/>
    <property type="project" value="InterPro"/>
</dbReference>
<dbReference type="Proteomes" id="UP000199705">
    <property type="component" value="Unassembled WGS sequence"/>
</dbReference>
<feature type="chain" id="PRO_5011752988" description="3-keto-alpha-glucoside-1,2-lyase/3-keto-2-hydroxy-glucal hydratase domain-containing protein" evidence="1">
    <location>
        <begin position="23"/>
        <end position="444"/>
    </location>
</feature>
<protein>
    <recommendedName>
        <fullName evidence="2">3-keto-alpha-glucoside-1,2-lyase/3-keto-2-hydroxy-glucal hydratase domain-containing protein</fullName>
    </recommendedName>
</protein>
<sequence length="444" mass="50248">MTCLKKLLLALFLAASAITACAQTDPKATEVWDPEPEVVLPGAGNKPPSDAIILFDGKNLDKWTDQKGNKPGWIVKDGIVTVKPGSGSIITKQNFADCQLHIEWRTPAIVKGNGQERGNSGVIMQSRYELQILDSYKNRTYSNGQAGSVYKQYLPLVNASLKPGQWQKYDIIYTAPRFNIDSSVKSPAYITVLHNGILIQNHVAIKGTVAHVGQPKYQKHAFALPLLLQEHEFPVSFRNIWIREIGVQKLLNGKDKKDWYTYLDTLGKDNDVHNNFAIENGMVHVMGKYFGYMATKKSYDNYYLKVVFKWGSKQYHPREKGVRDAGVLYHFGEGDKDIVWPRSIECQIQEGDCGDIWCVQHTNVVTPNKSAIEWDQQRVYRTANFENPRGEWNIIEIICNGNQIEHYVNGHLVNWGIASLSHGRILLQSEGAEIWYKSVELTPL</sequence>
<dbReference type="AlphaFoldDB" id="A0A1G8LPB3"/>
<feature type="signal peptide" evidence="1">
    <location>
        <begin position="1"/>
        <end position="22"/>
    </location>
</feature>
<reference evidence="4" key="1">
    <citation type="submission" date="2016-10" db="EMBL/GenBank/DDBJ databases">
        <authorList>
            <person name="Varghese N."/>
            <person name="Submissions S."/>
        </authorList>
    </citation>
    <scope>NUCLEOTIDE SEQUENCE [LARGE SCALE GENOMIC DNA]</scope>
    <source>
        <strain evidence="4">Gh-67</strain>
    </source>
</reference>
<dbReference type="EMBL" id="FNCG01000024">
    <property type="protein sequence ID" value="SDI57455.1"/>
    <property type="molecule type" value="Genomic_DNA"/>
</dbReference>
<keyword evidence="1" id="KW-0732">Signal</keyword>
<dbReference type="Pfam" id="PF06439">
    <property type="entry name" value="3keto-disac_hyd"/>
    <property type="match status" value="2"/>
</dbReference>
<feature type="domain" description="3-keto-alpha-glucoside-1,2-lyase/3-keto-2-hydroxy-glucal hydratase" evidence="2">
    <location>
        <begin position="51"/>
        <end position="243"/>
    </location>
</feature>
<organism evidence="3 4">
    <name type="scientific">Mucilaginibacter gossypii</name>
    <dbReference type="NCBI Taxonomy" id="551996"/>
    <lineage>
        <taxon>Bacteria</taxon>
        <taxon>Pseudomonadati</taxon>
        <taxon>Bacteroidota</taxon>
        <taxon>Sphingobacteriia</taxon>
        <taxon>Sphingobacteriales</taxon>
        <taxon>Sphingobacteriaceae</taxon>
        <taxon>Mucilaginibacter</taxon>
    </lineage>
</organism>
<feature type="domain" description="3-keto-alpha-glucoside-1,2-lyase/3-keto-2-hydroxy-glucal hydratase" evidence="2">
    <location>
        <begin position="247"/>
        <end position="441"/>
    </location>
</feature>
<dbReference type="STRING" id="551996.SAMN05192573_12414"/>
<evidence type="ECO:0000313" key="4">
    <source>
        <dbReference type="Proteomes" id="UP000199705"/>
    </source>
</evidence>
<dbReference type="Gene3D" id="2.60.120.560">
    <property type="entry name" value="Exo-inulinase, domain 1"/>
    <property type="match status" value="2"/>
</dbReference>
<evidence type="ECO:0000259" key="2">
    <source>
        <dbReference type="Pfam" id="PF06439"/>
    </source>
</evidence>
<dbReference type="PROSITE" id="PS51257">
    <property type="entry name" value="PROKAR_LIPOPROTEIN"/>
    <property type="match status" value="1"/>
</dbReference>